<dbReference type="RefSeq" id="WP_101344012.1">
    <property type="nucleotide sequence ID" value="NZ_PJAI02000042.1"/>
</dbReference>
<dbReference type="EMBL" id="PJAI02000042">
    <property type="protein sequence ID" value="TYK64193.1"/>
    <property type="molecule type" value="Genomic_DNA"/>
</dbReference>
<feature type="transmembrane region" description="Helical" evidence="1">
    <location>
        <begin position="34"/>
        <end position="50"/>
    </location>
</feature>
<feature type="transmembrane region" description="Helical" evidence="1">
    <location>
        <begin position="70"/>
        <end position="90"/>
    </location>
</feature>
<evidence type="ECO:0000256" key="1">
    <source>
        <dbReference type="SAM" id="Phobius"/>
    </source>
</evidence>
<protein>
    <submittedName>
        <fullName evidence="2">Uncharacterized protein</fullName>
    </submittedName>
</protein>
<organism evidence="2 3">
    <name type="scientific">Colwellia echini</name>
    <dbReference type="NCBI Taxonomy" id="1982103"/>
    <lineage>
        <taxon>Bacteria</taxon>
        <taxon>Pseudomonadati</taxon>
        <taxon>Pseudomonadota</taxon>
        <taxon>Gammaproteobacteria</taxon>
        <taxon>Alteromonadales</taxon>
        <taxon>Colwelliaceae</taxon>
        <taxon>Colwellia</taxon>
    </lineage>
</organism>
<sequence>MAETRERYNPNEVQELDEVIRSSYNDFVRQERRNLLLSSSITIIAAFSGLNPSKGAILGFTFDNLTSSAFFLILLVLTAYFLVAFLIYSVPNYRDAKEARKAIVAGSHTLEYSRPWYSIVPPNIGTDSRYYSWVFIHFILPIFAGIVSCIVGVLKVA</sequence>
<evidence type="ECO:0000313" key="2">
    <source>
        <dbReference type="EMBL" id="TYK64193.1"/>
    </source>
</evidence>
<keyword evidence="3" id="KW-1185">Reference proteome</keyword>
<accession>A0ABY3MSL0</accession>
<name>A0ABY3MSL0_9GAMM</name>
<keyword evidence="1" id="KW-0812">Transmembrane</keyword>
<keyword evidence="1" id="KW-1133">Transmembrane helix</keyword>
<comment type="caution">
    <text evidence="2">The sequence shown here is derived from an EMBL/GenBank/DDBJ whole genome shotgun (WGS) entry which is preliminary data.</text>
</comment>
<feature type="transmembrane region" description="Helical" evidence="1">
    <location>
        <begin position="130"/>
        <end position="154"/>
    </location>
</feature>
<proteinExistence type="predicted"/>
<gene>
    <name evidence="2" type="ORF">CWS31_016975</name>
</gene>
<evidence type="ECO:0000313" key="3">
    <source>
        <dbReference type="Proteomes" id="UP000815846"/>
    </source>
</evidence>
<dbReference type="Proteomes" id="UP000815846">
    <property type="component" value="Unassembled WGS sequence"/>
</dbReference>
<reference evidence="2 3" key="1">
    <citation type="submission" date="2019-08" db="EMBL/GenBank/DDBJ databases">
        <title>Microbe sample from Colwellia echini.</title>
        <authorList>
            <person name="Christiansen L."/>
            <person name="Pathiraja D."/>
            <person name="Schultz-Johansen M."/>
            <person name="Choi I.-G."/>
            <person name="Stougaard P."/>
        </authorList>
    </citation>
    <scope>NUCLEOTIDE SEQUENCE [LARGE SCALE GENOMIC DNA]</scope>
    <source>
        <strain evidence="2 3">A3</strain>
    </source>
</reference>
<keyword evidence="1" id="KW-0472">Membrane</keyword>